<feature type="compositionally biased region" description="Pro residues" evidence="1">
    <location>
        <begin position="1"/>
        <end position="10"/>
    </location>
</feature>
<organism evidence="2 3">
    <name type="scientific">Knipowitschia caucasica</name>
    <name type="common">Caucasian dwarf goby</name>
    <name type="synonym">Pomatoschistus caucasicus</name>
    <dbReference type="NCBI Taxonomy" id="637954"/>
    <lineage>
        <taxon>Eukaryota</taxon>
        <taxon>Metazoa</taxon>
        <taxon>Chordata</taxon>
        <taxon>Craniata</taxon>
        <taxon>Vertebrata</taxon>
        <taxon>Euteleostomi</taxon>
        <taxon>Actinopterygii</taxon>
        <taxon>Neopterygii</taxon>
        <taxon>Teleostei</taxon>
        <taxon>Neoteleostei</taxon>
        <taxon>Acanthomorphata</taxon>
        <taxon>Gobiaria</taxon>
        <taxon>Gobiiformes</taxon>
        <taxon>Gobioidei</taxon>
        <taxon>Gobiidae</taxon>
        <taxon>Gobiinae</taxon>
        <taxon>Knipowitschia</taxon>
    </lineage>
</organism>
<sequence>MHTSPPPPVPAAVIRARAPCRESLQWDTGGGQRERSAPSRLEQDQTAHERTPALKVCVRDLRNIHGKNDLVLTSADARYWMDADFGPATGAAVTGQELGGGQGACWDTESAANSVMDERQWS</sequence>
<keyword evidence="3" id="KW-1185">Reference proteome</keyword>
<protein>
    <submittedName>
        <fullName evidence="2">Uncharacterized protein</fullName>
    </submittedName>
</protein>
<name>A0AAV2KF89_KNICA</name>
<feature type="region of interest" description="Disordered" evidence="1">
    <location>
        <begin position="1"/>
        <end position="50"/>
    </location>
</feature>
<feature type="compositionally biased region" description="Basic and acidic residues" evidence="1">
    <location>
        <begin position="32"/>
        <end position="50"/>
    </location>
</feature>
<dbReference type="Proteomes" id="UP001497482">
    <property type="component" value="Chromosome 18"/>
</dbReference>
<reference evidence="2 3" key="1">
    <citation type="submission" date="2024-04" db="EMBL/GenBank/DDBJ databases">
        <authorList>
            <person name="Waldvogel A.-M."/>
            <person name="Schoenle A."/>
        </authorList>
    </citation>
    <scope>NUCLEOTIDE SEQUENCE [LARGE SCALE GENOMIC DNA]</scope>
</reference>
<evidence type="ECO:0000313" key="2">
    <source>
        <dbReference type="EMBL" id="CAL1587811.1"/>
    </source>
</evidence>
<accession>A0AAV2KF89</accession>
<gene>
    <name evidence="2" type="ORF">KC01_LOCUS17731</name>
</gene>
<proteinExistence type="predicted"/>
<evidence type="ECO:0000256" key="1">
    <source>
        <dbReference type="SAM" id="MobiDB-lite"/>
    </source>
</evidence>
<dbReference type="AlphaFoldDB" id="A0AAV2KF89"/>
<evidence type="ECO:0000313" key="3">
    <source>
        <dbReference type="Proteomes" id="UP001497482"/>
    </source>
</evidence>
<dbReference type="EMBL" id="OZ035840">
    <property type="protein sequence ID" value="CAL1587811.1"/>
    <property type="molecule type" value="Genomic_DNA"/>
</dbReference>